<dbReference type="EMBL" id="CARXXK010000005">
    <property type="protein sequence ID" value="CAI6368850.1"/>
    <property type="molecule type" value="Genomic_DNA"/>
</dbReference>
<sequence length="388" mass="43252">MISYTKFQCFLTLVLLCFVNLGYSAKILGLYEGDICRNVDGETSNYICRTLEKCSVAIGELGEKINPPICSYNGNTTIVCCPPEVSKSYSASEMCRKYSESTYLNETNNFLKGNYLNEEYNRDCYEANPLITSGTTAAEPKKFPHMALLGYGEKPDNTLWFCGGSLISNRFVLTAANCEKINAINPLYAKWVRLGELDYSSETDDAKPADYKIVERIIHPNYKSPSLYNDIALFRLERDVDFSAYVRPICLNTDNILTPPAIMATGWGKSVSDQSLSPHLLEVRLNTISAEECDNRFSNVANKKNKLAKGIDENSMVCTDNSKVGNSICKGYGGGPIQIKHNSYKCMYSQIGIASFEGNICGHEGSSAVFTRVSNYISWIERIVWPQV</sequence>
<dbReference type="InterPro" id="IPR009003">
    <property type="entry name" value="Peptidase_S1_PA"/>
</dbReference>
<dbReference type="GO" id="GO:0006508">
    <property type="term" value="P:proteolysis"/>
    <property type="evidence" value="ECO:0007669"/>
    <property type="project" value="InterPro"/>
</dbReference>
<dbReference type="PANTHER" id="PTHR24260">
    <property type="match status" value="1"/>
</dbReference>
<dbReference type="PRINTS" id="PR00722">
    <property type="entry name" value="CHYMOTRYPSIN"/>
</dbReference>
<reference evidence="7 8" key="1">
    <citation type="submission" date="2023-01" db="EMBL/GenBank/DDBJ databases">
        <authorList>
            <person name="Whitehead M."/>
        </authorList>
    </citation>
    <scope>NUCLEOTIDE SEQUENCE [LARGE SCALE GENOMIC DNA]</scope>
</reference>
<keyword evidence="2" id="KW-1015">Disulfide bond</keyword>
<dbReference type="AlphaFoldDB" id="A0AAV0XK71"/>
<dbReference type="CDD" id="cd00190">
    <property type="entry name" value="Tryp_SPc"/>
    <property type="match status" value="1"/>
</dbReference>
<feature type="signal peptide" evidence="5">
    <location>
        <begin position="1"/>
        <end position="24"/>
    </location>
</feature>
<evidence type="ECO:0000256" key="3">
    <source>
        <dbReference type="ARBA" id="ARBA00023180"/>
    </source>
</evidence>
<dbReference type="InterPro" id="IPR051333">
    <property type="entry name" value="CLIP_Serine_Protease"/>
</dbReference>
<feature type="domain" description="Peptidase S1" evidence="6">
    <location>
        <begin position="131"/>
        <end position="385"/>
    </location>
</feature>
<dbReference type="PANTHER" id="PTHR24260:SF147">
    <property type="entry name" value="EG:BACR7A4.3 PROTEIN-RELATED"/>
    <property type="match status" value="1"/>
</dbReference>
<evidence type="ECO:0000256" key="5">
    <source>
        <dbReference type="SAM" id="SignalP"/>
    </source>
</evidence>
<name>A0AAV0XK71_9HEMI</name>
<dbReference type="Gene3D" id="2.40.10.10">
    <property type="entry name" value="Trypsin-like serine proteases"/>
    <property type="match status" value="2"/>
</dbReference>
<dbReference type="Proteomes" id="UP001160148">
    <property type="component" value="Unassembled WGS sequence"/>
</dbReference>
<protein>
    <recommendedName>
        <fullName evidence="6">Peptidase S1 domain-containing protein</fullName>
    </recommendedName>
</protein>
<keyword evidence="1 5" id="KW-0732">Signal</keyword>
<comment type="caution">
    <text evidence="7">The sequence shown here is derived from an EMBL/GenBank/DDBJ whole genome shotgun (WGS) entry which is preliminary data.</text>
</comment>
<dbReference type="InterPro" id="IPR043504">
    <property type="entry name" value="Peptidase_S1_PA_chymotrypsin"/>
</dbReference>
<evidence type="ECO:0000313" key="7">
    <source>
        <dbReference type="EMBL" id="CAI6368850.1"/>
    </source>
</evidence>
<organism evidence="7 8">
    <name type="scientific">Macrosiphum euphorbiae</name>
    <name type="common">potato aphid</name>
    <dbReference type="NCBI Taxonomy" id="13131"/>
    <lineage>
        <taxon>Eukaryota</taxon>
        <taxon>Metazoa</taxon>
        <taxon>Ecdysozoa</taxon>
        <taxon>Arthropoda</taxon>
        <taxon>Hexapoda</taxon>
        <taxon>Insecta</taxon>
        <taxon>Pterygota</taxon>
        <taxon>Neoptera</taxon>
        <taxon>Paraneoptera</taxon>
        <taxon>Hemiptera</taxon>
        <taxon>Sternorrhyncha</taxon>
        <taxon>Aphidomorpha</taxon>
        <taxon>Aphidoidea</taxon>
        <taxon>Aphididae</taxon>
        <taxon>Macrosiphini</taxon>
        <taxon>Macrosiphum</taxon>
    </lineage>
</organism>
<dbReference type="SMART" id="SM00020">
    <property type="entry name" value="Tryp_SPc"/>
    <property type="match status" value="1"/>
</dbReference>
<evidence type="ECO:0000259" key="6">
    <source>
        <dbReference type="PROSITE" id="PS50240"/>
    </source>
</evidence>
<dbReference type="GO" id="GO:0004252">
    <property type="term" value="F:serine-type endopeptidase activity"/>
    <property type="evidence" value="ECO:0007669"/>
    <property type="project" value="InterPro"/>
</dbReference>
<feature type="chain" id="PRO_5043314646" description="Peptidase S1 domain-containing protein" evidence="5">
    <location>
        <begin position="25"/>
        <end position="388"/>
    </location>
</feature>
<dbReference type="Pfam" id="PF00089">
    <property type="entry name" value="Trypsin"/>
    <property type="match status" value="1"/>
</dbReference>
<dbReference type="PROSITE" id="PS50240">
    <property type="entry name" value="TRYPSIN_DOM"/>
    <property type="match status" value="1"/>
</dbReference>
<dbReference type="FunFam" id="2.40.10.10:FF:000028">
    <property type="entry name" value="Serine protease easter"/>
    <property type="match status" value="1"/>
</dbReference>
<proteinExistence type="inferred from homology"/>
<evidence type="ECO:0000256" key="1">
    <source>
        <dbReference type="ARBA" id="ARBA00022729"/>
    </source>
</evidence>
<accession>A0AAV0XK71</accession>
<keyword evidence="3" id="KW-0325">Glycoprotein</keyword>
<evidence type="ECO:0000256" key="2">
    <source>
        <dbReference type="ARBA" id="ARBA00023157"/>
    </source>
</evidence>
<gene>
    <name evidence="7" type="ORF">MEUPH1_LOCUS23161</name>
</gene>
<keyword evidence="8" id="KW-1185">Reference proteome</keyword>
<comment type="similarity">
    <text evidence="4">Belongs to the peptidase S1 family. CLIP subfamily.</text>
</comment>
<dbReference type="InterPro" id="IPR001254">
    <property type="entry name" value="Trypsin_dom"/>
</dbReference>
<dbReference type="SUPFAM" id="SSF50494">
    <property type="entry name" value="Trypsin-like serine proteases"/>
    <property type="match status" value="1"/>
</dbReference>
<dbReference type="InterPro" id="IPR001314">
    <property type="entry name" value="Peptidase_S1A"/>
</dbReference>
<evidence type="ECO:0000256" key="4">
    <source>
        <dbReference type="ARBA" id="ARBA00024195"/>
    </source>
</evidence>
<evidence type="ECO:0000313" key="8">
    <source>
        <dbReference type="Proteomes" id="UP001160148"/>
    </source>
</evidence>